<feature type="transmembrane region" description="Helical" evidence="1">
    <location>
        <begin position="268"/>
        <end position="285"/>
    </location>
</feature>
<feature type="transmembrane region" description="Helical" evidence="1">
    <location>
        <begin position="245"/>
        <end position="262"/>
    </location>
</feature>
<reference evidence="2" key="1">
    <citation type="journal article" date="2012" name="Science">
        <title>Fermentation, hydrogen, and sulfur metabolism in multiple uncultivated bacterial phyla.</title>
        <authorList>
            <person name="Wrighton K.C."/>
            <person name="Thomas B.C."/>
            <person name="Sharon I."/>
            <person name="Miller C.S."/>
            <person name="Castelle C.J."/>
            <person name="VerBerkmoes N.C."/>
            <person name="Wilkins M.J."/>
            <person name="Hettich R.L."/>
            <person name="Lipton M.S."/>
            <person name="Williams K.H."/>
            <person name="Long P.E."/>
            <person name="Banfield J.F."/>
        </authorList>
    </citation>
    <scope>NUCLEOTIDE SEQUENCE [LARGE SCALE GENOMIC DNA]</scope>
</reference>
<feature type="transmembrane region" description="Helical" evidence="1">
    <location>
        <begin position="374"/>
        <end position="393"/>
    </location>
</feature>
<gene>
    <name evidence="2" type="ORF">ACD_3C00088G0010</name>
</gene>
<feature type="transmembrane region" description="Helical" evidence="1">
    <location>
        <begin position="318"/>
        <end position="337"/>
    </location>
</feature>
<accession>K2GD76</accession>
<organism evidence="2">
    <name type="scientific">uncultured bacterium</name>
    <name type="common">gcode 4</name>
    <dbReference type="NCBI Taxonomy" id="1234023"/>
    <lineage>
        <taxon>Bacteria</taxon>
        <taxon>environmental samples</taxon>
    </lineage>
</organism>
<comment type="caution">
    <text evidence="2">The sequence shown here is derived from an EMBL/GenBank/DDBJ whole genome shotgun (WGS) entry which is preliminary data.</text>
</comment>
<feature type="transmembrane region" description="Helical" evidence="1">
    <location>
        <begin position="74"/>
        <end position="92"/>
    </location>
</feature>
<name>K2GD76_9BACT</name>
<dbReference type="EMBL" id="AMFJ01000362">
    <property type="protein sequence ID" value="EKE28149.1"/>
    <property type="molecule type" value="Genomic_DNA"/>
</dbReference>
<feature type="transmembrane region" description="Helical" evidence="1">
    <location>
        <begin position="5"/>
        <end position="20"/>
    </location>
</feature>
<feature type="transmembrane region" description="Helical" evidence="1">
    <location>
        <begin position="98"/>
        <end position="118"/>
    </location>
</feature>
<feature type="transmembrane region" description="Helical" evidence="1">
    <location>
        <begin position="187"/>
        <end position="207"/>
    </location>
</feature>
<feature type="transmembrane region" description="Helical" evidence="1">
    <location>
        <begin position="26"/>
        <end position="45"/>
    </location>
</feature>
<evidence type="ECO:0000256" key="1">
    <source>
        <dbReference type="SAM" id="Phobius"/>
    </source>
</evidence>
<keyword evidence="1" id="KW-1133">Transmembrane helix</keyword>
<dbReference type="AlphaFoldDB" id="K2GD76"/>
<protein>
    <submittedName>
        <fullName evidence="2">Uncharacterized protein</fullName>
    </submittedName>
</protein>
<sequence length="398" mass="49117">MYIFFLLINLIFSIIFYIFSQYIESIFFLVVWIVMFFYFSPLYFWKQSTKPSILSKMKISKDSLKKTIPLFQKTAYLIAFLFFYISLYWISYSFWGELFPYFILILSLLLILLFFVFIKKQKPVINLIYRSNFLVFSFLYLILFTKKLVYNELIDNIFIINSSLSLFWLITTVMLDNLMNKIKKYWFYSYFLSYLNIFILFYIRYYFKIPYELLFSYLFFILWVFYFEFISKIKIFKKFELNSKYYWLFLNYIVSIIAFTFLFLYFNFWHFVILLFWWLIFNYSVHIRYKNYISLCVTLLSIILLYIKNFIPLNPSDFVMFIIMIYILPALFVWYSYIFENKHEYDNYFIHFSALLFSLVSIISYFIISKDFQVLHISIIFLLQSILLFSSFAKLKAK</sequence>
<feature type="transmembrane region" description="Helical" evidence="1">
    <location>
        <begin position="213"/>
        <end position="233"/>
    </location>
</feature>
<keyword evidence="1" id="KW-0812">Transmembrane</keyword>
<proteinExistence type="predicted"/>
<keyword evidence="1" id="KW-0472">Membrane</keyword>
<feature type="transmembrane region" description="Helical" evidence="1">
    <location>
        <begin position="157"/>
        <end position="175"/>
    </location>
</feature>
<evidence type="ECO:0000313" key="2">
    <source>
        <dbReference type="EMBL" id="EKE28149.1"/>
    </source>
</evidence>
<feature type="transmembrane region" description="Helical" evidence="1">
    <location>
        <begin position="349"/>
        <end position="368"/>
    </location>
</feature>
<feature type="transmembrane region" description="Helical" evidence="1">
    <location>
        <begin position="292"/>
        <end position="312"/>
    </location>
</feature>
<feature type="transmembrane region" description="Helical" evidence="1">
    <location>
        <begin position="127"/>
        <end position="145"/>
    </location>
</feature>